<protein>
    <recommendedName>
        <fullName evidence="3">Protein TsetseEP domain-containing protein</fullName>
    </recommendedName>
</protein>
<name>A0A182FVA9_ANOAL</name>
<dbReference type="VEuPathDB" id="VectorBase:AALB010494"/>
<keyword evidence="2" id="KW-1185">Reference proteome</keyword>
<dbReference type="RefSeq" id="XP_035786940.1">
    <property type="nucleotide sequence ID" value="XM_035931047.1"/>
</dbReference>
<dbReference type="AlphaFoldDB" id="A0A182FVA9"/>
<dbReference type="Proteomes" id="UP000069272">
    <property type="component" value="Chromosome 3R"/>
</dbReference>
<proteinExistence type="predicted"/>
<organism evidence="1 2">
    <name type="scientific">Anopheles albimanus</name>
    <name type="common">New world malaria mosquito</name>
    <dbReference type="NCBI Taxonomy" id="7167"/>
    <lineage>
        <taxon>Eukaryota</taxon>
        <taxon>Metazoa</taxon>
        <taxon>Ecdysozoa</taxon>
        <taxon>Arthropoda</taxon>
        <taxon>Hexapoda</taxon>
        <taxon>Insecta</taxon>
        <taxon>Pterygota</taxon>
        <taxon>Neoptera</taxon>
        <taxon>Endopterygota</taxon>
        <taxon>Diptera</taxon>
        <taxon>Nematocera</taxon>
        <taxon>Culicoidea</taxon>
        <taxon>Culicidae</taxon>
        <taxon>Anophelinae</taxon>
        <taxon>Anopheles</taxon>
    </lineage>
</organism>
<accession>A0A182FVA9</accession>
<dbReference type="GeneID" id="118464000"/>
<dbReference type="OrthoDB" id="7731778at2759"/>
<reference evidence="1" key="2">
    <citation type="submission" date="2022-08" db="UniProtKB">
        <authorList>
            <consortium name="EnsemblMetazoa"/>
        </authorList>
    </citation>
    <scope>IDENTIFICATION</scope>
    <source>
        <strain evidence="1">STECLA/ALBI9_A</strain>
    </source>
</reference>
<dbReference type="KEGG" id="aali:118464000"/>
<dbReference type="VEuPathDB" id="VectorBase:AALB20_033559"/>
<evidence type="ECO:0008006" key="3">
    <source>
        <dbReference type="Google" id="ProtNLM"/>
    </source>
</evidence>
<evidence type="ECO:0000313" key="1">
    <source>
        <dbReference type="EnsemblMetazoa" id="AALB010494-PA"/>
    </source>
</evidence>
<dbReference type="EnsemblMetazoa" id="AALB010494-RA">
    <property type="protein sequence ID" value="AALB010494-PA"/>
    <property type="gene ID" value="AALB010494"/>
</dbReference>
<reference evidence="1 2" key="1">
    <citation type="journal article" date="2017" name="G3 (Bethesda)">
        <title>The Physical Genome Mapping of Anopheles albimanus Corrected Scaffold Misassemblies and Identified Interarm Rearrangements in Genus Anopheles.</title>
        <authorList>
            <person name="Artemov G.N."/>
            <person name="Peery A.N."/>
            <person name="Jiang X."/>
            <person name="Tu Z."/>
            <person name="Stegniy V.N."/>
            <person name="Sharakhova M.V."/>
            <person name="Sharakhov I.V."/>
        </authorList>
    </citation>
    <scope>NUCLEOTIDE SEQUENCE [LARGE SCALE GENOMIC DNA]</scope>
    <source>
        <strain evidence="1 2">ALBI9_A</strain>
    </source>
</reference>
<sequence>MKVTHRFSLVLGLVTILVQLHSVHGDFGIPPTISGVAVLMSYANQITSELSALQLQVANIPNDSVRPQFNEAGAAIVAILNETQVLIQPIGPAIRLLAPDDVGPAETLFEAVDTRIDAAIGFINGTGQTMLATVETKVSSVVHRNLNFFLSAINVTLGELKTALATLRTGVINARTAASRSSSGYTPSLITQNVRPAMISAVQDKTLQLSGNIPAGAEIARATVRILTKANEFIARTLVGKNSTELKLLWDGELFPDYTRGTTDLAFLTTFVDNAIPSVKSTLGKFAANYSTVTGNLTTSYDEVDETYEQVTAGVDSNLLNAYKTLVSITFTMLEDFVQQIIPPIQASIINVTTVLVQQLDRAEICFAAYYPQIDQYIITADASGIGCLDVEIQRQKNMIGVVLETLGMMQYFLEDADDHLQVCLRVSLFDESLANACLKEFSDFTRPIVCTTKKQYATILQVLCKEVDSIRYRLWSCLAPTLDDLRRLIESIHTGFQSCRGV</sequence>
<evidence type="ECO:0000313" key="2">
    <source>
        <dbReference type="Proteomes" id="UP000069272"/>
    </source>
</evidence>